<dbReference type="InterPro" id="IPR011672">
    <property type="entry name" value="DUF1614"/>
</dbReference>
<name>A0A7V6A557_9BACT</name>
<dbReference type="EMBL" id="DTGR01000187">
    <property type="protein sequence ID" value="HHS30432.1"/>
    <property type="molecule type" value="Genomic_DNA"/>
</dbReference>
<feature type="transmembrane region" description="Helical" evidence="1">
    <location>
        <begin position="121"/>
        <end position="141"/>
    </location>
</feature>
<evidence type="ECO:0000256" key="1">
    <source>
        <dbReference type="SAM" id="Phobius"/>
    </source>
</evidence>
<sequence>MFYPPLIFILMVFFFLITLILLPFLWLGIIGNAFVALGIPPHTVFWLLLLTLLGSLVNIPLTTIESHDVLSGQVISYFGMQVRLPPARAIRQTTLAINVGGALIPAALSLYLFVKIAERIGLSLGLLAVLGMVTAVMYRLAKPVKGLGIAVPGLIPPLVAAVGAWLLCPQEFRAPCAYIACTMGTLIGADLLHLGDIGSMGAPVASIGGAGTFDAIFLGGIIAVLLSY</sequence>
<feature type="transmembrane region" description="Helical" evidence="1">
    <location>
        <begin position="200"/>
        <end position="226"/>
    </location>
</feature>
<keyword evidence="1" id="KW-0472">Membrane</keyword>
<dbReference type="AlphaFoldDB" id="A0A7V6A557"/>
<keyword evidence="1" id="KW-0812">Transmembrane</keyword>
<feature type="transmembrane region" description="Helical" evidence="1">
    <location>
        <begin position="175"/>
        <end position="194"/>
    </location>
</feature>
<protein>
    <submittedName>
        <fullName evidence="2">DUF1614 domain-containing protein</fullName>
    </submittedName>
</protein>
<feature type="transmembrane region" description="Helical" evidence="1">
    <location>
        <begin position="147"/>
        <end position="168"/>
    </location>
</feature>
<reference evidence="2" key="1">
    <citation type="journal article" date="2020" name="mSystems">
        <title>Genome- and Community-Level Interaction Insights into Carbon Utilization and Element Cycling Functions of Hydrothermarchaeota in Hydrothermal Sediment.</title>
        <authorList>
            <person name="Zhou Z."/>
            <person name="Liu Y."/>
            <person name="Xu W."/>
            <person name="Pan J."/>
            <person name="Luo Z.H."/>
            <person name="Li M."/>
        </authorList>
    </citation>
    <scope>NUCLEOTIDE SEQUENCE [LARGE SCALE GENOMIC DNA]</scope>
    <source>
        <strain evidence="2">SpSt-767</strain>
    </source>
</reference>
<proteinExistence type="predicted"/>
<feature type="transmembrane region" description="Helical" evidence="1">
    <location>
        <begin position="43"/>
        <end position="61"/>
    </location>
</feature>
<accession>A0A7V6A557</accession>
<gene>
    <name evidence="2" type="ORF">ENV52_12115</name>
</gene>
<keyword evidence="1" id="KW-1133">Transmembrane helix</keyword>
<feature type="transmembrane region" description="Helical" evidence="1">
    <location>
        <begin position="95"/>
        <end position="114"/>
    </location>
</feature>
<dbReference type="Pfam" id="PF07758">
    <property type="entry name" value="DUF1614"/>
    <property type="match status" value="1"/>
</dbReference>
<comment type="caution">
    <text evidence="2">The sequence shown here is derived from an EMBL/GenBank/DDBJ whole genome shotgun (WGS) entry which is preliminary data.</text>
</comment>
<organism evidence="2">
    <name type="scientific">Desulfobacca acetoxidans</name>
    <dbReference type="NCBI Taxonomy" id="60893"/>
    <lineage>
        <taxon>Bacteria</taxon>
        <taxon>Pseudomonadati</taxon>
        <taxon>Thermodesulfobacteriota</taxon>
        <taxon>Desulfobaccia</taxon>
        <taxon>Desulfobaccales</taxon>
        <taxon>Desulfobaccaceae</taxon>
        <taxon>Desulfobacca</taxon>
    </lineage>
</organism>
<evidence type="ECO:0000313" key="2">
    <source>
        <dbReference type="EMBL" id="HHS30432.1"/>
    </source>
</evidence>
<feature type="transmembrane region" description="Helical" evidence="1">
    <location>
        <begin position="6"/>
        <end position="31"/>
    </location>
</feature>